<dbReference type="PIRSF" id="PIRSF003170">
    <property type="entry name" value="Pet18p"/>
    <property type="match status" value="1"/>
</dbReference>
<dbReference type="UniPathway" id="UPA00060"/>
<accession>A0A4R6VIC3</accession>
<feature type="domain" description="Thiaminase-2/PQQC" evidence="5">
    <location>
        <begin position="13"/>
        <end position="209"/>
    </location>
</feature>
<evidence type="ECO:0000313" key="7">
    <source>
        <dbReference type="Proteomes" id="UP000295705"/>
    </source>
</evidence>
<evidence type="ECO:0000313" key="6">
    <source>
        <dbReference type="EMBL" id="TDQ61096.1"/>
    </source>
</evidence>
<dbReference type="RefSeq" id="WP_243741685.1">
    <property type="nucleotide sequence ID" value="NZ_BAABHR010000062.1"/>
</dbReference>
<keyword evidence="7" id="KW-1185">Reference proteome</keyword>
<dbReference type="GO" id="GO:0005829">
    <property type="term" value="C:cytosol"/>
    <property type="evidence" value="ECO:0007669"/>
    <property type="project" value="TreeGrafter"/>
</dbReference>
<dbReference type="GO" id="GO:0009229">
    <property type="term" value="P:thiamine diphosphate biosynthetic process"/>
    <property type="evidence" value="ECO:0007669"/>
    <property type="project" value="UniProtKB-UniPathway"/>
</dbReference>
<dbReference type="GO" id="GO:0009228">
    <property type="term" value="P:thiamine biosynthetic process"/>
    <property type="evidence" value="ECO:0007669"/>
    <property type="project" value="UniProtKB-KW"/>
</dbReference>
<evidence type="ECO:0000256" key="4">
    <source>
        <dbReference type="PIRSR" id="PIRSR003170-2"/>
    </source>
</evidence>
<dbReference type="Proteomes" id="UP000295705">
    <property type="component" value="Unassembled WGS sequence"/>
</dbReference>
<dbReference type="PANTHER" id="PTHR43198">
    <property type="entry name" value="BIFUNCTIONAL TH2 PROTEIN"/>
    <property type="match status" value="1"/>
</dbReference>
<evidence type="ECO:0000256" key="2">
    <source>
        <dbReference type="PIRNR" id="PIRNR003170"/>
    </source>
</evidence>
<dbReference type="SUPFAM" id="SSF48613">
    <property type="entry name" value="Heme oxygenase-like"/>
    <property type="match status" value="1"/>
</dbReference>
<dbReference type="InterPro" id="IPR050967">
    <property type="entry name" value="Thiamine_Salvage_TenA"/>
</dbReference>
<dbReference type="EC" id="3.5.99.2" evidence="2"/>
<dbReference type="Gene3D" id="1.20.910.10">
    <property type="entry name" value="Heme oxygenase-like"/>
    <property type="match status" value="1"/>
</dbReference>
<protein>
    <recommendedName>
        <fullName evidence="2">Aminopyrimidine aminohydrolase</fullName>
        <ecNumber evidence="2">3.5.99.2</ecNumber>
    </recommendedName>
</protein>
<evidence type="ECO:0000256" key="1">
    <source>
        <dbReference type="ARBA" id="ARBA00004948"/>
    </source>
</evidence>
<dbReference type="EMBL" id="SNYO01000003">
    <property type="protein sequence ID" value="TDQ61096.1"/>
    <property type="molecule type" value="Genomic_DNA"/>
</dbReference>
<comment type="catalytic activity">
    <reaction evidence="2">
        <text>4-amino-5-aminomethyl-2-methylpyrimidine + H2O = 4-amino-5-hydroxymethyl-2-methylpyrimidine + NH4(+)</text>
        <dbReference type="Rhea" id="RHEA:31799"/>
        <dbReference type="ChEBI" id="CHEBI:15377"/>
        <dbReference type="ChEBI" id="CHEBI:16892"/>
        <dbReference type="ChEBI" id="CHEBI:28938"/>
        <dbReference type="ChEBI" id="CHEBI:63416"/>
        <dbReference type="EC" id="3.5.99.2"/>
    </reaction>
</comment>
<dbReference type="GO" id="GO:0050334">
    <property type="term" value="F:thiaminase activity"/>
    <property type="evidence" value="ECO:0007669"/>
    <property type="project" value="UniProtKB-UniRule"/>
</dbReference>
<dbReference type="PANTHER" id="PTHR43198:SF2">
    <property type="entry name" value="SI:CH1073-67J19.1-RELATED"/>
    <property type="match status" value="1"/>
</dbReference>
<gene>
    <name evidence="6" type="ORF">EV188_103603</name>
</gene>
<proteinExistence type="inferred from homology"/>
<dbReference type="InterPro" id="IPR026285">
    <property type="entry name" value="TenA_E"/>
</dbReference>
<evidence type="ECO:0000259" key="5">
    <source>
        <dbReference type="Pfam" id="PF03070"/>
    </source>
</evidence>
<feature type="binding site" evidence="4">
    <location>
        <position position="44"/>
    </location>
    <ligand>
        <name>substrate</name>
    </ligand>
</feature>
<sequence>MGFADDMRVATAATWEAAVGHRFVDELWAGTVDDAVLARYLAQDALFLDRFVALLGEAVASADRTAPRLAIARQLGLVAGDENDYFDRALARLGATAPTDPLPATRGFLDLMDEARRSTSYGDALTVLLVAEWLYLDWASHPGAAPDDWLHREWIDLHRGPAFTAWVDLLRSETDRVAGDADRTTRERMTELFTRAVDLELVFFDAAYAAAG</sequence>
<comment type="similarity">
    <text evidence="2">Belongs to the TenA family.</text>
</comment>
<comment type="function">
    <text evidence="2">Catalyzes an amino-pyrimidine hydrolysis reaction at the C5' of the pyrimidine moiety of thiamine compounds, a reaction that is part of a thiamine salvage pathway. Thus, catalyzes the conversion of 4-amino-5-aminomethyl-2-methylpyrimidine to 4-amino-5-hydroxymethyl-2-methylpyrimidine (HMP).</text>
</comment>
<feature type="binding site" evidence="4">
    <location>
        <position position="82"/>
    </location>
    <ligand>
        <name>substrate</name>
    </ligand>
</feature>
<dbReference type="Pfam" id="PF03070">
    <property type="entry name" value="TENA_THI-4"/>
    <property type="match status" value="1"/>
</dbReference>
<dbReference type="InterPro" id="IPR004305">
    <property type="entry name" value="Thiaminase-2/PQQC"/>
</dbReference>
<comment type="catalytic activity">
    <reaction evidence="2">
        <text>thiamine + H2O = 5-(2-hydroxyethyl)-4-methylthiazole + 4-amino-5-hydroxymethyl-2-methylpyrimidine + H(+)</text>
        <dbReference type="Rhea" id="RHEA:17509"/>
        <dbReference type="ChEBI" id="CHEBI:15377"/>
        <dbReference type="ChEBI" id="CHEBI:15378"/>
        <dbReference type="ChEBI" id="CHEBI:16892"/>
        <dbReference type="ChEBI" id="CHEBI:17957"/>
        <dbReference type="ChEBI" id="CHEBI:18385"/>
        <dbReference type="EC" id="3.5.99.2"/>
    </reaction>
</comment>
<keyword evidence="2" id="KW-0378">Hydrolase</keyword>
<name>A0A4R6VIC3_9PSEU</name>
<organism evidence="6 7">
    <name type="scientific">Actinomycetospora succinea</name>
    <dbReference type="NCBI Taxonomy" id="663603"/>
    <lineage>
        <taxon>Bacteria</taxon>
        <taxon>Bacillati</taxon>
        <taxon>Actinomycetota</taxon>
        <taxon>Actinomycetes</taxon>
        <taxon>Pseudonocardiales</taxon>
        <taxon>Pseudonocardiaceae</taxon>
        <taxon>Actinomycetospora</taxon>
    </lineage>
</organism>
<comment type="pathway">
    <text evidence="1 2">Cofactor biosynthesis; thiamine diphosphate biosynthesis.</text>
</comment>
<feature type="binding site" evidence="4">
    <location>
        <position position="132"/>
    </location>
    <ligand>
        <name>substrate</name>
    </ligand>
</feature>
<feature type="active site" description="Proton donor" evidence="3">
    <location>
        <position position="200"/>
    </location>
</feature>
<dbReference type="InterPro" id="IPR016084">
    <property type="entry name" value="Haem_Oase-like_multi-hlx"/>
</dbReference>
<reference evidence="6 7" key="1">
    <citation type="submission" date="2019-03" db="EMBL/GenBank/DDBJ databases">
        <title>Genomic Encyclopedia of Type Strains, Phase IV (KMG-IV): sequencing the most valuable type-strain genomes for metagenomic binning, comparative biology and taxonomic classification.</title>
        <authorList>
            <person name="Goeker M."/>
        </authorList>
    </citation>
    <scope>NUCLEOTIDE SEQUENCE [LARGE SCALE GENOMIC DNA]</scope>
    <source>
        <strain evidence="6 7">DSM 45775</strain>
    </source>
</reference>
<dbReference type="CDD" id="cd19358">
    <property type="entry name" value="TenA_E_Spr0628-like"/>
    <property type="match status" value="1"/>
</dbReference>
<comment type="caution">
    <text evidence="6">The sequence shown here is derived from an EMBL/GenBank/DDBJ whole genome shotgun (WGS) entry which is preliminary data.</text>
</comment>
<evidence type="ECO:0000256" key="3">
    <source>
        <dbReference type="PIRSR" id="PIRSR003170-1"/>
    </source>
</evidence>
<dbReference type="AlphaFoldDB" id="A0A4R6VIC3"/>
<keyword evidence="2" id="KW-0784">Thiamine biosynthesis</keyword>